<feature type="compositionally biased region" description="Basic and acidic residues" evidence="1">
    <location>
        <begin position="576"/>
        <end position="596"/>
    </location>
</feature>
<organism evidence="2 3">
    <name type="scientific">Exophiala sideris</name>
    <dbReference type="NCBI Taxonomy" id="1016849"/>
    <lineage>
        <taxon>Eukaryota</taxon>
        <taxon>Fungi</taxon>
        <taxon>Dikarya</taxon>
        <taxon>Ascomycota</taxon>
        <taxon>Pezizomycotina</taxon>
        <taxon>Eurotiomycetes</taxon>
        <taxon>Chaetothyriomycetidae</taxon>
        <taxon>Chaetothyriales</taxon>
        <taxon>Herpotrichiellaceae</taxon>
        <taxon>Exophiala</taxon>
    </lineage>
</organism>
<name>A0ABR0IVT0_9EURO</name>
<feature type="compositionally biased region" description="Low complexity" evidence="1">
    <location>
        <begin position="633"/>
        <end position="645"/>
    </location>
</feature>
<evidence type="ECO:0000256" key="1">
    <source>
        <dbReference type="SAM" id="MobiDB-lite"/>
    </source>
</evidence>
<protein>
    <recommendedName>
        <fullName evidence="4">F-box domain-containing protein</fullName>
    </recommendedName>
</protein>
<evidence type="ECO:0008006" key="4">
    <source>
        <dbReference type="Google" id="ProtNLM"/>
    </source>
</evidence>
<feature type="region of interest" description="Disordered" evidence="1">
    <location>
        <begin position="546"/>
        <end position="681"/>
    </location>
</feature>
<proteinExistence type="predicted"/>
<gene>
    <name evidence="2" type="ORF">LTR69_011164</name>
</gene>
<reference evidence="2 3" key="1">
    <citation type="submission" date="2023-08" db="EMBL/GenBank/DDBJ databases">
        <title>Black Yeasts Isolated from many extreme environments.</title>
        <authorList>
            <person name="Coleine C."/>
            <person name="Stajich J.E."/>
            <person name="Selbmann L."/>
        </authorList>
    </citation>
    <scope>NUCLEOTIDE SEQUENCE [LARGE SCALE GENOMIC DNA]</scope>
    <source>
        <strain evidence="2 3">CCFEE 6328</strain>
    </source>
</reference>
<dbReference type="Proteomes" id="UP001345691">
    <property type="component" value="Unassembled WGS sequence"/>
</dbReference>
<sequence length="681" mass="76145">MSASLERLPFDIIHNVASQLDASLRQTLGRINDCQAALQEASPYSACIIAYASSFAYHSSLLCYVTRGNLRILNFNDQRGTEKIFEGNVLVNHLAVSGPERGVLDLDSFQSLQILGIADDITVVHCDFGAFGQYVFAIDISDSRPPSSPAAGLHPRVRLCARVRSSNKLFTRHNRHFLVMGSHSATGSQGHNEWLLQVFSLGTAELVNAEPLQLQGFCGSEIGTTACFTIHDSHFYAVANQTSLENEEVDWTSYYQVVKFRLDDPCAELPIKVIWWRQHLEGPINDAWTDLGFQVDECTGELLIVECRKEWVNGGSRSIRTCYAQPVDRAKIKDQKDGLRHPPTGDRLIRTLDENSNSRYEEPHVRIERYVHVEFPAVNEENVKEYIRAKTKWNGYSVNAQCFADLVTDDFVPEGEWRHRQRIRLRVVSRQELCPLIRDERAICPTALIVRPRIGDQEDQEMEDGERTFSPSHVYLWPPDNAPQELQDILCLEGRVGDVKAILGDEGIIYMAGLAIPGTSERALVFICLDPTFGFTGMKRLDGNVALPKRERKRKSGATANVRPVETNEDQFSRPMEAERVKRPKLESGADNHVDADTSSSVSAYKKPEPDRAVPAQGDDTAQALGLDPLTGPPTSSQPTSPATSAFRNQQERGKEPGRSSPLPTTRTTWREHAAYMSIGK</sequence>
<evidence type="ECO:0000313" key="3">
    <source>
        <dbReference type="Proteomes" id="UP001345691"/>
    </source>
</evidence>
<accession>A0ABR0IVT0</accession>
<dbReference type="EMBL" id="JAVRRF010000047">
    <property type="protein sequence ID" value="KAK5049200.1"/>
    <property type="molecule type" value="Genomic_DNA"/>
</dbReference>
<keyword evidence="3" id="KW-1185">Reference proteome</keyword>
<evidence type="ECO:0000313" key="2">
    <source>
        <dbReference type="EMBL" id="KAK5049200.1"/>
    </source>
</evidence>
<comment type="caution">
    <text evidence="2">The sequence shown here is derived from an EMBL/GenBank/DDBJ whole genome shotgun (WGS) entry which is preliminary data.</text>
</comment>